<feature type="chain" id="PRO_5042575855" description="Cutinase" evidence="3">
    <location>
        <begin position="42"/>
        <end position="260"/>
    </location>
</feature>
<evidence type="ECO:0000313" key="5">
    <source>
        <dbReference type="Proteomes" id="UP000322225"/>
    </source>
</evidence>
<dbReference type="Pfam" id="PF01083">
    <property type="entry name" value="Cutinase"/>
    <property type="match status" value="1"/>
</dbReference>
<sequence length="260" mass="27697">MCDDDGLAEKKLVCTQSSTTSKMFRNLSLVLLLVSAQLARSVPVASSDLEARATCPTYKVIEAPGLGDDSGTWTSPTTFQLLHDLAGGERYLLTTPTPPDSGPNSDFVQMIALAATGANEIVTTVASTFATCPNTKIVLFGYSYGSIEVVLALNNPSLVRLPIAAVIMYGNCFWHAGRRENRGTATEGTSACGQAQGLGTPVTYESVAADFCLKNDYLCTGTSYTAGDNTHWSYKNSNWQTEAVQFAAARIKSGNNIPLK</sequence>
<dbReference type="SUPFAM" id="SSF53474">
    <property type="entry name" value="alpha/beta-Hydrolases"/>
    <property type="match status" value="1"/>
</dbReference>
<keyword evidence="2" id="KW-1015">Disulfide bond</keyword>
<reference evidence="4" key="2">
    <citation type="submission" date="2024-01" db="EMBL/GenBank/DDBJ databases">
        <title>Comparative genomics of Cryptococcus and Kwoniella reveals pathogenesis evolution and contrasting modes of karyotype evolution via chromosome fusion or intercentromeric recombination.</title>
        <authorList>
            <person name="Coelho M.A."/>
            <person name="David-Palma M."/>
            <person name="Shea T."/>
            <person name="Bowers K."/>
            <person name="McGinley-Smith S."/>
            <person name="Mohammad A.W."/>
            <person name="Gnirke A."/>
            <person name="Yurkov A.M."/>
            <person name="Nowrousian M."/>
            <person name="Sun S."/>
            <person name="Cuomo C.A."/>
            <person name="Heitman J."/>
        </authorList>
    </citation>
    <scope>NUCLEOTIDE SEQUENCE</scope>
    <source>
        <strain evidence="4">CBS 12478</strain>
    </source>
</reference>
<feature type="signal peptide" evidence="3">
    <location>
        <begin position="1"/>
        <end position="41"/>
    </location>
</feature>
<dbReference type="GO" id="GO:0052689">
    <property type="term" value="F:carboxylic ester hydrolase activity"/>
    <property type="evidence" value="ECO:0007669"/>
    <property type="project" value="UniProtKB-ARBA"/>
</dbReference>
<reference evidence="4" key="1">
    <citation type="submission" date="2017-08" db="EMBL/GenBank/DDBJ databases">
        <authorList>
            <person name="Cuomo C."/>
            <person name="Billmyre B."/>
            <person name="Heitman J."/>
        </authorList>
    </citation>
    <scope>NUCLEOTIDE SEQUENCE</scope>
    <source>
        <strain evidence="4">CBS 12478</strain>
    </source>
</reference>
<accession>A0AAJ8LGN1</accession>
<gene>
    <name evidence="4" type="ORF">CI109_101358</name>
</gene>
<dbReference type="AlphaFoldDB" id="A0AAJ8LGN1"/>
<evidence type="ECO:0000256" key="1">
    <source>
        <dbReference type="ARBA" id="ARBA00022801"/>
    </source>
</evidence>
<organism evidence="4 5">
    <name type="scientific">Kwoniella shandongensis</name>
    <dbReference type="NCBI Taxonomy" id="1734106"/>
    <lineage>
        <taxon>Eukaryota</taxon>
        <taxon>Fungi</taxon>
        <taxon>Dikarya</taxon>
        <taxon>Basidiomycota</taxon>
        <taxon>Agaricomycotina</taxon>
        <taxon>Tremellomycetes</taxon>
        <taxon>Tremellales</taxon>
        <taxon>Cryptococcaceae</taxon>
        <taxon>Kwoniella</taxon>
    </lineage>
</organism>
<name>A0AAJ8LGN1_9TREE</name>
<keyword evidence="3" id="KW-0732">Signal</keyword>
<keyword evidence="1" id="KW-0378">Hydrolase</keyword>
<dbReference type="InterPro" id="IPR000675">
    <property type="entry name" value="Cutinase/axe"/>
</dbReference>
<dbReference type="PANTHER" id="PTHR33630:SF9">
    <property type="entry name" value="CUTINASE 4"/>
    <property type="match status" value="1"/>
</dbReference>
<dbReference type="GeneID" id="43590559"/>
<evidence type="ECO:0000256" key="2">
    <source>
        <dbReference type="ARBA" id="ARBA00023157"/>
    </source>
</evidence>
<proteinExistence type="predicted"/>
<dbReference type="EMBL" id="CP144052">
    <property type="protein sequence ID" value="WWD16926.1"/>
    <property type="molecule type" value="Genomic_DNA"/>
</dbReference>
<evidence type="ECO:0000313" key="4">
    <source>
        <dbReference type="EMBL" id="WWD16926.1"/>
    </source>
</evidence>
<dbReference type="RefSeq" id="XP_031859236.2">
    <property type="nucleotide sequence ID" value="XM_032006401.2"/>
</dbReference>
<dbReference type="Gene3D" id="3.40.50.1820">
    <property type="entry name" value="alpha/beta hydrolase"/>
    <property type="match status" value="1"/>
</dbReference>
<dbReference type="PANTHER" id="PTHR33630">
    <property type="entry name" value="CUTINASE RV1984C-RELATED-RELATED"/>
    <property type="match status" value="1"/>
</dbReference>
<keyword evidence="5" id="KW-1185">Reference proteome</keyword>
<dbReference type="InterPro" id="IPR029058">
    <property type="entry name" value="AB_hydrolase_fold"/>
</dbReference>
<evidence type="ECO:0000256" key="3">
    <source>
        <dbReference type="SAM" id="SignalP"/>
    </source>
</evidence>
<evidence type="ECO:0008006" key="6">
    <source>
        <dbReference type="Google" id="ProtNLM"/>
    </source>
</evidence>
<dbReference type="Proteomes" id="UP000322225">
    <property type="component" value="Chromosome 2"/>
</dbReference>
<dbReference type="KEGG" id="ksn:43590559"/>
<dbReference type="SMART" id="SM01110">
    <property type="entry name" value="Cutinase"/>
    <property type="match status" value="1"/>
</dbReference>
<protein>
    <recommendedName>
        <fullName evidence="6">Cutinase</fullName>
    </recommendedName>
</protein>